<feature type="region of interest" description="Disordered" evidence="1">
    <location>
        <begin position="816"/>
        <end position="865"/>
    </location>
</feature>
<feature type="compositionally biased region" description="Low complexity" evidence="1">
    <location>
        <begin position="342"/>
        <end position="351"/>
    </location>
</feature>
<dbReference type="AlphaFoldDB" id="A0A9P4LXB3"/>
<keyword evidence="3" id="KW-1185">Reference proteome</keyword>
<gene>
    <name evidence="2" type="ORF">K490DRAFT_67208</name>
</gene>
<feature type="region of interest" description="Disordered" evidence="1">
    <location>
        <begin position="599"/>
        <end position="643"/>
    </location>
</feature>
<feature type="region of interest" description="Disordered" evidence="1">
    <location>
        <begin position="469"/>
        <end position="489"/>
    </location>
</feature>
<comment type="caution">
    <text evidence="2">The sequence shown here is derived from an EMBL/GenBank/DDBJ whole genome shotgun (WGS) entry which is preliminary data.</text>
</comment>
<dbReference type="OrthoDB" id="3437384at2759"/>
<feature type="region of interest" description="Disordered" evidence="1">
    <location>
        <begin position="41"/>
        <end position="91"/>
    </location>
</feature>
<feature type="region of interest" description="Disordered" evidence="1">
    <location>
        <begin position="334"/>
        <end position="365"/>
    </location>
</feature>
<feature type="compositionally biased region" description="Polar residues" evidence="1">
    <location>
        <begin position="289"/>
        <end position="299"/>
    </location>
</feature>
<feature type="region of interest" description="Disordered" evidence="1">
    <location>
        <begin position="288"/>
        <end position="317"/>
    </location>
</feature>
<feature type="region of interest" description="Disordered" evidence="1">
    <location>
        <begin position="877"/>
        <end position="905"/>
    </location>
</feature>
<dbReference type="EMBL" id="ML978727">
    <property type="protein sequence ID" value="KAF2085921.1"/>
    <property type="molecule type" value="Genomic_DNA"/>
</dbReference>
<organism evidence="2 3">
    <name type="scientific">Saccharata proteae CBS 121410</name>
    <dbReference type="NCBI Taxonomy" id="1314787"/>
    <lineage>
        <taxon>Eukaryota</taxon>
        <taxon>Fungi</taxon>
        <taxon>Dikarya</taxon>
        <taxon>Ascomycota</taxon>
        <taxon>Pezizomycotina</taxon>
        <taxon>Dothideomycetes</taxon>
        <taxon>Dothideomycetes incertae sedis</taxon>
        <taxon>Botryosphaeriales</taxon>
        <taxon>Saccharataceae</taxon>
        <taxon>Saccharata</taxon>
    </lineage>
</organism>
<name>A0A9P4LXB3_9PEZI</name>
<proteinExistence type="predicted"/>
<feature type="region of interest" description="Disordered" evidence="1">
    <location>
        <begin position="180"/>
        <end position="276"/>
    </location>
</feature>
<feature type="compositionally biased region" description="Basic and acidic residues" evidence="1">
    <location>
        <begin position="300"/>
        <end position="310"/>
    </location>
</feature>
<accession>A0A9P4LXB3</accession>
<evidence type="ECO:0000256" key="1">
    <source>
        <dbReference type="SAM" id="MobiDB-lite"/>
    </source>
</evidence>
<feature type="compositionally biased region" description="Low complexity" evidence="1">
    <location>
        <begin position="472"/>
        <end position="483"/>
    </location>
</feature>
<feature type="region of interest" description="Disordered" evidence="1">
    <location>
        <begin position="975"/>
        <end position="1000"/>
    </location>
</feature>
<sequence>MLHDGFRELQSIVSVPQTTDTRSSSSKSFKNFVRKRFSKDGNRSSMNLFTRMCKPKTDEDGPDAQTEKISNSLLSDRAREEGGYDSDAASLPDVDVGEGIVDQLSRISEEILRVSPVKRRNSTDRTDVQDIEWVGYQPIIEEDTDSIGQAITDNAPVLPKPSFKDLANFQLYNPSMPNLLGTTFSDEDSPDETKQPALFRSGTLRRSRSDSSITAASPHHTKLPSTSSSTERRIMRLSIQGGSMHSSHFPLPPKNNRRSKTSSSTDDANMASEVIGDKLDIKEWPLRSASETLSTSPQSPERKPLLRKPAEAVSSESGSIHLYSMRISQHLRSHDSSMTSLATTVPPTTTAGRRRQMSSSGFASTKVPTTWGAVVGEGERKDQASSNYSTRANSLNSMDGLPRLGLSGPGPRSGYEVLDLYDVAAVAVPPLAELHGDNEFRRDAVEAPEPQSPEAAPDATTLKLTRHKTEMTDTQSFDSSSQDARSLTRSNARRFASFPLPLIKRSKELILSPHRSGGEHALAVDGGADDSLFIKPGRIRRAMQLGGSHAHDEANQVWERALQAHRDEKASLFLSPEQGGTADRASSLFRERSKSVYRRRGSQFDTEESELGHDHAVPRQQKHHEHQMLDPWSSTETSGQARRRKALAELLGEDVPPDHIGPEIVFEAPSSVSSEPVIEIDDSTLGAWSRYPSHSRDCRTGSAGESDRIITRDFAYEMRLTDLDSGDEETDGNAKAKKKSVKTGMTKNRSLTLGKRFFKEYFKMFRPQSHDFLRHGHGHRTSVAEGGTLEAPELELLPPVFAAFHPTVSSVQEEAIELAESPSKNHDSSTQVDGECGFDAEPQQAQKNGGSRSKRQTDSSHASSEWKVNARLYSTLLLPEEPQSRSASARGTELPRRQRKSQSQWEEDALLWTGQLGEEPTKEQLQPLMPGVGKRQVSGEVRTASQVRSSEDWKSDARLFSQLYESCVELPAAAATGHKSDGSGNSGSEEISALEGEGMEPGVSEVLVKTLPAVELEGEGKQAMTESIIESIRVDEL</sequence>
<reference evidence="2" key="1">
    <citation type="journal article" date="2020" name="Stud. Mycol.">
        <title>101 Dothideomycetes genomes: a test case for predicting lifestyles and emergence of pathogens.</title>
        <authorList>
            <person name="Haridas S."/>
            <person name="Albert R."/>
            <person name="Binder M."/>
            <person name="Bloem J."/>
            <person name="Labutti K."/>
            <person name="Salamov A."/>
            <person name="Andreopoulos B."/>
            <person name="Baker S."/>
            <person name="Barry K."/>
            <person name="Bills G."/>
            <person name="Bluhm B."/>
            <person name="Cannon C."/>
            <person name="Castanera R."/>
            <person name="Culley D."/>
            <person name="Daum C."/>
            <person name="Ezra D."/>
            <person name="Gonzalez J."/>
            <person name="Henrissat B."/>
            <person name="Kuo A."/>
            <person name="Liang C."/>
            <person name="Lipzen A."/>
            <person name="Lutzoni F."/>
            <person name="Magnuson J."/>
            <person name="Mondo S."/>
            <person name="Nolan M."/>
            <person name="Ohm R."/>
            <person name="Pangilinan J."/>
            <person name="Park H.-J."/>
            <person name="Ramirez L."/>
            <person name="Alfaro M."/>
            <person name="Sun H."/>
            <person name="Tritt A."/>
            <person name="Yoshinaga Y."/>
            <person name="Zwiers L.-H."/>
            <person name="Turgeon B."/>
            <person name="Goodwin S."/>
            <person name="Spatafora J."/>
            <person name="Crous P."/>
            <person name="Grigoriev I."/>
        </authorList>
    </citation>
    <scope>NUCLEOTIDE SEQUENCE</scope>
    <source>
        <strain evidence="2">CBS 121410</strain>
    </source>
</reference>
<protein>
    <submittedName>
        <fullName evidence="2">Uncharacterized protein</fullName>
    </submittedName>
</protein>
<evidence type="ECO:0000313" key="3">
    <source>
        <dbReference type="Proteomes" id="UP000799776"/>
    </source>
</evidence>
<evidence type="ECO:0000313" key="2">
    <source>
        <dbReference type="EMBL" id="KAF2085921.1"/>
    </source>
</evidence>
<feature type="region of interest" description="Disordered" evidence="1">
    <location>
        <begin position="725"/>
        <end position="745"/>
    </location>
</feature>
<dbReference type="Proteomes" id="UP000799776">
    <property type="component" value="Unassembled WGS sequence"/>
</dbReference>